<dbReference type="InterPro" id="IPR011051">
    <property type="entry name" value="RmlC_Cupin_sf"/>
</dbReference>
<dbReference type="Pfam" id="PF07883">
    <property type="entry name" value="Cupin_2"/>
    <property type="match status" value="1"/>
</dbReference>
<name>A0AAU0MXZ2_9GAMM</name>
<dbReference type="CDD" id="cd02214">
    <property type="entry name" value="cupin_MJ1618"/>
    <property type="match status" value="1"/>
</dbReference>
<feature type="domain" description="Cupin type-2" evidence="1">
    <location>
        <begin position="42"/>
        <end position="111"/>
    </location>
</feature>
<dbReference type="RefSeq" id="WP_318953102.1">
    <property type="nucleotide sequence ID" value="NZ_CP137555.1"/>
</dbReference>
<dbReference type="Gene3D" id="2.60.120.10">
    <property type="entry name" value="Jelly Rolls"/>
    <property type="match status" value="1"/>
</dbReference>
<dbReference type="SUPFAM" id="SSF51182">
    <property type="entry name" value="RmlC-like cupins"/>
    <property type="match status" value="1"/>
</dbReference>
<gene>
    <name evidence="2" type="ORF">R5R33_12850</name>
</gene>
<dbReference type="EMBL" id="CP137555">
    <property type="protein sequence ID" value="WOX04625.1"/>
    <property type="molecule type" value="Genomic_DNA"/>
</dbReference>
<dbReference type="Proteomes" id="UP001302477">
    <property type="component" value="Chromosome"/>
</dbReference>
<proteinExistence type="predicted"/>
<dbReference type="AlphaFoldDB" id="A0AAU0MXZ2"/>
<dbReference type="InterPro" id="IPR052044">
    <property type="entry name" value="PKS_Associated_Protein"/>
</dbReference>
<keyword evidence="3" id="KW-1185">Reference proteome</keyword>
<sequence>MMVMKPKILPFDPASEYLTPEGCWIIEMSNDADDPDCSVARARVSPGATTEWHHLEGVAERYVILEGAGLVEVDGLTPTMVQHGDVVQIPAGVAQRITNTGDGDLVFLCVCTPRFRAELYVR</sequence>
<protein>
    <submittedName>
        <fullName evidence="2">Cupin domain-containing protein</fullName>
    </submittedName>
</protein>
<accession>A0AAU0MXZ2</accession>
<evidence type="ECO:0000259" key="1">
    <source>
        <dbReference type="Pfam" id="PF07883"/>
    </source>
</evidence>
<reference evidence="2 3" key="1">
    <citation type="submission" date="2023-10" db="EMBL/GenBank/DDBJ databases">
        <title>Description of Microbulbifer bruguierae sp. nov., isolated from the sediments of mangrove plant Bruguiera sexangula and comparative genomic analyses of the genus Microbulbifer.</title>
        <authorList>
            <person name="Long M."/>
        </authorList>
    </citation>
    <scope>NUCLEOTIDE SEQUENCE [LARGE SCALE GENOMIC DNA]</scope>
    <source>
        <strain evidence="2 3">SPO729</strain>
    </source>
</reference>
<dbReference type="InterPro" id="IPR014710">
    <property type="entry name" value="RmlC-like_jellyroll"/>
</dbReference>
<dbReference type="PANTHER" id="PTHR36114:SF1">
    <property type="entry name" value="16.7 KDA PROTEIN IN WHIE LOCUS"/>
    <property type="match status" value="1"/>
</dbReference>
<dbReference type="PANTHER" id="PTHR36114">
    <property type="entry name" value="16.7 KDA PROTEIN IN WHIE LOCUS"/>
    <property type="match status" value="1"/>
</dbReference>
<dbReference type="InterPro" id="IPR013096">
    <property type="entry name" value="Cupin_2"/>
</dbReference>
<evidence type="ECO:0000313" key="2">
    <source>
        <dbReference type="EMBL" id="WOX04625.1"/>
    </source>
</evidence>
<dbReference type="KEGG" id="mpaf:R5R33_12850"/>
<evidence type="ECO:0000313" key="3">
    <source>
        <dbReference type="Proteomes" id="UP001302477"/>
    </source>
</evidence>
<organism evidence="2 3">
    <name type="scientific">Microbulbifer pacificus</name>
    <dbReference type="NCBI Taxonomy" id="407164"/>
    <lineage>
        <taxon>Bacteria</taxon>
        <taxon>Pseudomonadati</taxon>
        <taxon>Pseudomonadota</taxon>
        <taxon>Gammaproteobacteria</taxon>
        <taxon>Cellvibrionales</taxon>
        <taxon>Microbulbiferaceae</taxon>
        <taxon>Microbulbifer</taxon>
    </lineage>
</organism>